<dbReference type="EMBL" id="BPLR01015683">
    <property type="protein sequence ID" value="GIY77794.1"/>
    <property type="molecule type" value="Genomic_DNA"/>
</dbReference>
<comment type="caution">
    <text evidence="1">The sequence shown here is derived from an EMBL/GenBank/DDBJ whole genome shotgun (WGS) entry which is preliminary data.</text>
</comment>
<protein>
    <submittedName>
        <fullName evidence="1">Uncharacterized protein</fullName>
    </submittedName>
</protein>
<accession>A0AAV4W7H9</accession>
<proteinExistence type="predicted"/>
<evidence type="ECO:0000313" key="2">
    <source>
        <dbReference type="Proteomes" id="UP001054945"/>
    </source>
</evidence>
<evidence type="ECO:0000313" key="1">
    <source>
        <dbReference type="EMBL" id="GIY77794.1"/>
    </source>
</evidence>
<dbReference type="AlphaFoldDB" id="A0AAV4W7H9"/>
<reference evidence="1 2" key="1">
    <citation type="submission" date="2021-06" db="EMBL/GenBank/DDBJ databases">
        <title>Caerostris extrusa draft genome.</title>
        <authorList>
            <person name="Kono N."/>
            <person name="Arakawa K."/>
        </authorList>
    </citation>
    <scope>NUCLEOTIDE SEQUENCE [LARGE SCALE GENOMIC DNA]</scope>
</reference>
<name>A0AAV4W7H9_CAEEX</name>
<organism evidence="1 2">
    <name type="scientific">Caerostris extrusa</name>
    <name type="common">Bark spider</name>
    <name type="synonym">Caerostris bankana</name>
    <dbReference type="NCBI Taxonomy" id="172846"/>
    <lineage>
        <taxon>Eukaryota</taxon>
        <taxon>Metazoa</taxon>
        <taxon>Ecdysozoa</taxon>
        <taxon>Arthropoda</taxon>
        <taxon>Chelicerata</taxon>
        <taxon>Arachnida</taxon>
        <taxon>Araneae</taxon>
        <taxon>Araneomorphae</taxon>
        <taxon>Entelegynae</taxon>
        <taxon>Araneoidea</taxon>
        <taxon>Araneidae</taxon>
        <taxon>Caerostris</taxon>
    </lineage>
</organism>
<keyword evidence="2" id="KW-1185">Reference proteome</keyword>
<sequence length="178" mass="20214">MFSLEELPFGEPATRSLLKIRTHVNFSGGLSIGLEFDSRNVVLYSHRLGKLLDMRIIILELALIELVCSSIKERSTNRDECRVGSKIFPYTSAAIWENAQLLQQSDTIDSEYLSLPPQDGNFRYCLPCIDPLLPQAFLRRYLYWPFRRPVAPYPPSTKAVATGSQHVLVIKVIVSMII</sequence>
<dbReference type="Proteomes" id="UP001054945">
    <property type="component" value="Unassembled WGS sequence"/>
</dbReference>
<gene>
    <name evidence="1" type="ORF">CEXT_256491</name>
</gene>